<dbReference type="EMBL" id="MNCJ02000318">
    <property type="protein sequence ID" value="KAF5816748.1"/>
    <property type="molecule type" value="Genomic_DNA"/>
</dbReference>
<name>A0A9K3JJN6_HELAN</name>
<organism evidence="1 2">
    <name type="scientific">Helianthus annuus</name>
    <name type="common">Common sunflower</name>
    <dbReference type="NCBI Taxonomy" id="4232"/>
    <lineage>
        <taxon>Eukaryota</taxon>
        <taxon>Viridiplantae</taxon>
        <taxon>Streptophyta</taxon>
        <taxon>Embryophyta</taxon>
        <taxon>Tracheophyta</taxon>
        <taxon>Spermatophyta</taxon>
        <taxon>Magnoliopsida</taxon>
        <taxon>eudicotyledons</taxon>
        <taxon>Gunneridae</taxon>
        <taxon>Pentapetalae</taxon>
        <taxon>asterids</taxon>
        <taxon>campanulids</taxon>
        <taxon>Asterales</taxon>
        <taxon>Asteraceae</taxon>
        <taxon>Asteroideae</taxon>
        <taxon>Heliantheae alliance</taxon>
        <taxon>Heliantheae</taxon>
        <taxon>Helianthus</taxon>
    </lineage>
</organism>
<reference evidence="1" key="2">
    <citation type="submission" date="2020-06" db="EMBL/GenBank/DDBJ databases">
        <title>Helianthus annuus Genome sequencing and assembly Release 2.</title>
        <authorList>
            <person name="Gouzy J."/>
            <person name="Langlade N."/>
            <person name="Munos S."/>
        </authorList>
    </citation>
    <scope>NUCLEOTIDE SEQUENCE</scope>
    <source>
        <tissue evidence="1">Leaves</tissue>
    </source>
</reference>
<comment type="caution">
    <text evidence="1">The sequence shown here is derived from an EMBL/GenBank/DDBJ whole genome shotgun (WGS) entry which is preliminary data.</text>
</comment>
<evidence type="ECO:0000313" key="2">
    <source>
        <dbReference type="Proteomes" id="UP000215914"/>
    </source>
</evidence>
<dbReference type="AlphaFoldDB" id="A0A9K3JJN6"/>
<evidence type="ECO:0000313" key="1">
    <source>
        <dbReference type="EMBL" id="KAF5816748.1"/>
    </source>
</evidence>
<dbReference type="Proteomes" id="UP000215914">
    <property type="component" value="Unassembled WGS sequence"/>
</dbReference>
<keyword evidence="2" id="KW-1185">Reference proteome</keyword>
<sequence length="63" mass="7235">MPAAGMPLKCERERGRRWGGVGGEAVGGRWWEVAENNDGGGVFGSRCWCRRRRRSRLFRRVSR</sequence>
<dbReference type="Gramene" id="mRNA:HanXRQr2_Chr03g0137691">
    <property type="protein sequence ID" value="mRNA:HanXRQr2_Chr03g0137691"/>
    <property type="gene ID" value="HanXRQr2_Chr03g0137691"/>
</dbReference>
<protein>
    <submittedName>
        <fullName evidence="1">Uncharacterized protein</fullName>
    </submittedName>
</protein>
<gene>
    <name evidence="1" type="ORF">HanXRQr2_Chr03g0137691</name>
</gene>
<reference evidence="1" key="1">
    <citation type="journal article" date="2017" name="Nature">
        <title>The sunflower genome provides insights into oil metabolism, flowering and Asterid evolution.</title>
        <authorList>
            <person name="Badouin H."/>
            <person name="Gouzy J."/>
            <person name="Grassa C.J."/>
            <person name="Murat F."/>
            <person name="Staton S.E."/>
            <person name="Cottret L."/>
            <person name="Lelandais-Briere C."/>
            <person name="Owens G.L."/>
            <person name="Carrere S."/>
            <person name="Mayjonade B."/>
            <person name="Legrand L."/>
            <person name="Gill N."/>
            <person name="Kane N.C."/>
            <person name="Bowers J.E."/>
            <person name="Hubner S."/>
            <person name="Bellec A."/>
            <person name="Berard A."/>
            <person name="Berges H."/>
            <person name="Blanchet N."/>
            <person name="Boniface M.C."/>
            <person name="Brunel D."/>
            <person name="Catrice O."/>
            <person name="Chaidir N."/>
            <person name="Claudel C."/>
            <person name="Donnadieu C."/>
            <person name="Faraut T."/>
            <person name="Fievet G."/>
            <person name="Helmstetter N."/>
            <person name="King M."/>
            <person name="Knapp S.J."/>
            <person name="Lai Z."/>
            <person name="Le Paslier M.C."/>
            <person name="Lippi Y."/>
            <person name="Lorenzon L."/>
            <person name="Mandel J.R."/>
            <person name="Marage G."/>
            <person name="Marchand G."/>
            <person name="Marquand E."/>
            <person name="Bret-Mestries E."/>
            <person name="Morien E."/>
            <person name="Nambeesan S."/>
            <person name="Nguyen T."/>
            <person name="Pegot-Espagnet P."/>
            <person name="Pouilly N."/>
            <person name="Raftis F."/>
            <person name="Sallet E."/>
            <person name="Schiex T."/>
            <person name="Thomas J."/>
            <person name="Vandecasteele C."/>
            <person name="Vares D."/>
            <person name="Vear F."/>
            <person name="Vautrin S."/>
            <person name="Crespi M."/>
            <person name="Mangin B."/>
            <person name="Burke J.M."/>
            <person name="Salse J."/>
            <person name="Munos S."/>
            <person name="Vincourt P."/>
            <person name="Rieseberg L.H."/>
            <person name="Langlade N.B."/>
        </authorList>
    </citation>
    <scope>NUCLEOTIDE SEQUENCE</scope>
    <source>
        <tissue evidence="1">Leaves</tissue>
    </source>
</reference>
<accession>A0A9K3JJN6</accession>
<proteinExistence type="predicted"/>